<feature type="region of interest" description="Disordered" evidence="2">
    <location>
        <begin position="581"/>
        <end position="631"/>
    </location>
</feature>
<feature type="coiled-coil region" evidence="1">
    <location>
        <begin position="362"/>
        <end position="389"/>
    </location>
</feature>
<sequence length="631" mass="70664">MDHSHNGSLGGIQFESTPKPTLHKKRSLVKIRSDSISKQPRPITTSTIDTNGATFHEVRLNADYRPVTASQRKGSLRNVVRKIFGRSRSSRVFPPEPHQATPPRHKYHKSEPPGMLPAPRELPDTDREREDQAPHRALSAPLHIEIPQIHNTKVRSPYAVEFPKSARLKPLDISSPFAAPGPSLRRRKTLPSILIAGDDALAIAAAAKKSETPPMPARASAELVRPGPASEIGVAISGVKDKRRSRSVSGIPTRDSGVASEPERKRSEEIRFWRESYQGSVLRASGFMVPFSVPPPEEQERDDKWQRSRDDEQRPLSPTARSAESPRGMQTTSHSRQDTLRTLDGSTPLHFGSNSRLEARTSRDLEDRVAQLEANVQFFQRSLQKLQADRNRRTVIVGDNPSTADQRKSYRTPSMLADDLHVPTNYARDDLQPEVEAPRPATAPHPRSPIAECPPVPPLPNQSDNYSPEASPTFLRPSTPPRKPSNLITTNPNVAFKSLYQMLADERSARRRLEHQMRALHTEIQDLQQQVSTTSYSHRSSYMLSHEATVASTRLRELLRETESRGGSPEDTPRKTMFISRFSGSTTGGVREIDEAGNDDAEEEAQTPCEEYKTPQEEQSPFRLERDGEMF</sequence>
<keyword evidence="1" id="KW-0175">Coiled coil</keyword>
<evidence type="ECO:0000256" key="1">
    <source>
        <dbReference type="SAM" id="Coils"/>
    </source>
</evidence>
<dbReference type="RefSeq" id="XP_069232419.1">
    <property type="nucleotide sequence ID" value="XM_069370809.1"/>
</dbReference>
<feature type="compositionally biased region" description="Basic and acidic residues" evidence="2">
    <location>
        <begin position="301"/>
        <end position="314"/>
    </location>
</feature>
<feature type="compositionally biased region" description="Acidic residues" evidence="2">
    <location>
        <begin position="595"/>
        <end position="605"/>
    </location>
</feature>
<feature type="region of interest" description="Disordered" evidence="2">
    <location>
        <begin position="85"/>
        <end position="144"/>
    </location>
</feature>
<comment type="caution">
    <text evidence="3">The sequence shown here is derived from an EMBL/GenBank/DDBJ whole genome shotgun (WGS) entry which is preliminary data.</text>
</comment>
<dbReference type="Proteomes" id="UP000803884">
    <property type="component" value="Unassembled WGS sequence"/>
</dbReference>
<feature type="coiled-coil region" evidence="1">
    <location>
        <begin position="503"/>
        <end position="530"/>
    </location>
</feature>
<dbReference type="GeneID" id="96003647"/>
<organism evidence="3 4">
    <name type="scientific">Cladosporium halotolerans</name>
    <dbReference type="NCBI Taxonomy" id="1052096"/>
    <lineage>
        <taxon>Eukaryota</taxon>
        <taxon>Fungi</taxon>
        <taxon>Dikarya</taxon>
        <taxon>Ascomycota</taxon>
        <taxon>Pezizomycotina</taxon>
        <taxon>Dothideomycetes</taxon>
        <taxon>Dothideomycetidae</taxon>
        <taxon>Cladosporiales</taxon>
        <taxon>Cladosporiaceae</taxon>
        <taxon>Cladosporium</taxon>
    </lineage>
</organism>
<protein>
    <submittedName>
        <fullName evidence="3">Uncharacterized protein</fullName>
    </submittedName>
</protein>
<name>A0AB34KWA6_9PEZI</name>
<feature type="compositionally biased region" description="Basic and acidic residues" evidence="2">
    <location>
        <begin position="121"/>
        <end position="134"/>
    </location>
</feature>
<feature type="region of interest" description="Disordered" evidence="2">
    <location>
        <begin position="285"/>
        <end position="362"/>
    </location>
</feature>
<feature type="region of interest" description="Disordered" evidence="2">
    <location>
        <begin position="436"/>
        <end position="490"/>
    </location>
</feature>
<proteinExistence type="predicted"/>
<feature type="compositionally biased region" description="Basic and acidic residues" evidence="2">
    <location>
        <begin position="261"/>
        <end position="271"/>
    </location>
</feature>
<feature type="region of interest" description="Disordered" evidence="2">
    <location>
        <begin position="1"/>
        <end position="50"/>
    </location>
</feature>
<feature type="compositionally biased region" description="Polar residues" evidence="2">
    <location>
        <begin position="461"/>
        <end position="470"/>
    </location>
</feature>
<feature type="compositionally biased region" description="Pro residues" evidence="2">
    <location>
        <begin position="441"/>
        <end position="460"/>
    </location>
</feature>
<evidence type="ECO:0000313" key="3">
    <source>
        <dbReference type="EMBL" id="KAL1589314.1"/>
    </source>
</evidence>
<evidence type="ECO:0000313" key="4">
    <source>
        <dbReference type="Proteomes" id="UP000803884"/>
    </source>
</evidence>
<feature type="compositionally biased region" description="Polar residues" evidence="2">
    <location>
        <begin position="34"/>
        <end position="50"/>
    </location>
</feature>
<evidence type="ECO:0000256" key="2">
    <source>
        <dbReference type="SAM" id="MobiDB-lite"/>
    </source>
</evidence>
<keyword evidence="4" id="KW-1185">Reference proteome</keyword>
<feature type="region of interest" description="Disordered" evidence="2">
    <location>
        <begin position="236"/>
        <end position="271"/>
    </location>
</feature>
<gene>
    <name evidence="3" type="ORF">WHR41_02203</name>
</gene>
<reference evidence="3 4" key="1">
    <citation type="journal article" date="2020" name="Microbiol. Resour. Announc.">
        <title>Draft Genome Sequence of a Cladosporium Species Isolated from the Mesophotic Ascidian Didemnum maculosum.</title>
        <authorList>
            <person name="Gioti A."/>
            <person name="Siaperas R."/>
            <person name="Nikolaivits E."/>
            <person name="Le Goff G."/>
            <person name="Ouazzani J."/>
            <person name="Kotoulas G."/>
            <person name="Topakas E."/>
        </authorList>
    </citation>
    <scope>NUCLEOTIDE SEQUENCE [LARGE SCALE GENOMIC DNA]</scope>
    <source>
        <strain evidence="3 4">TM138-S3</strain>
    </source>
</reference>
<dbReference type="AlphaFoldDB" id="A0AB34KWA6"/>
<dbReference type="EMBL" id="JAAQHG020000005">
    <property type="protein sequence ID" value="KAL1589314.1"/>
    <property type="molecule type" value="Genomic_DNA"/>
</dbReference>
<feature type="region of interest" description="Disordered" evidence="2">
    <location>
        <begin position="396"/>
        <end position="419"/>
    </location>
</feature>
<accession>A0AB34KWA6</accession>